<dbReference type="RefSeq" id="WP_306066178.1">
    <property type="nucleotide sequence ID" value="NZ_JAROCA020000001.1"/>
</dbReference>
<accession>A0ABU5CJT6</accession>
<keyword evidence="1" id="KW-1133">Transmembrane helix</keyword>
<evidence type="ECO:0000313" key="3">
    <source>
        <dbReference type="Proteomes" id="UP001228376"/>
    </source>
</evidence>
<feature type="transmembrane region" description="Helical" evidence="1">
    <location>
        <begin position="109"/>
        <end position="128"/>
    </location>
</feature>
<evidence type="ECO:0000313" key="2">
    <source>
        <dbReference type="EMBL" id="MDY0406107.1"/>
    </source>
</evidence>
<reference evidence="2 3" key="1">
    <citation type="submission" date="2023-10" db="EMBL/GenBank/DDBJ databases">
        <title>179-bfca-hs.</title>
        <authorList>
            <person name="Miliotis G."/>
            <person name="Sengupta P."/>
            <person name="Hameed A."/>
            <person name="Chuvochina M."/>
            <person name="Mcdonagh F."/>
            <person name="Simpson A.C."/>
            <person name="Singh N.K."/>
            <person name="Rekha P.D."/>
            <person name="Raman K."/>
            <person name="Hugenholtz P."/>
            <person name="Venkateswaran K."/>
        </authorList>
    </citation>
    <scope>NUCLEOTIDE SEQUENCE [LARGE SCALE GENOMIC DNA]</scope>
    <source>
        <strain evidence="2 3">179-BFC-A-HS</strain>
    </source>
</reference>
<dbReference type="Proteomes" id="UP001228376">
    <property type="component" value="Unassembled WGS sequence"/>
</dbReference>
<keyword evidence="1" id="KW-0812">Transmembrane</keyword>
<proteinExistence type="predicted"/>
<comment type="caution">
    <text evidence="2">The sequence shown here is derived from an EMBL/GenBank/DDBJ whole genome shotgun (WGS) entry which is preliminary data.</text>
</comment>
<protein>
    <recommendedName>
        <fullName evidence="4">Ferric oxidoreductase domain-containing protein</fullName>
    </recommendedName>
</protein>
<feature type="transmembrane region" description="Helical" evidence="1">
    <location>
        <begin position="5"/>
        <end position="25"/>
    </location>
</feature>
<name>A0ABU5CJT6_9BACI</name>
<feature type="transmembrane region" description="Helical" evidence="1">
    <location>
        <begin position="31"/>
        <end position="56"/>
    </location>
</feature>
<evidence type="ECO:0008006" key="4">
    <source>
        <dbReference type="Google" id="ProtNLM"/>
    </source>
</evidence>
<sequence length="158" mass="18431">MSKWFYLNGFLLLVAIWKLIEHAIYSSIQLPVWLGLAGLLFFLFNWTRQAVFSTIRNHPKRKVKVRLAQLSKKVVPFHRYTGTAALILIIFHAFLMLQRYGFALQTPKILIGLLAGITLVFMVLSGWLRLFWPSVKKRYLHIYLGMTLFVLICIHVIL</sequence>
<dbReference type="EMBL" id="JAROCA020000001">
    <property type="protein sequence ID" value="MDY0406107.1"/>
    <property type="molecule type" value="Genomic_DNA"/>
</dbReference>
<evidence type="ECO:0000256" key="1">
    <source>
        <dbReference type="SAM" id="Phobius"/>
    </source>
</evidence>
<feature type="transmembrane region" description="Helical" evidence="1">
    <location>
        <begin position="77"/>
        <end position="97"/>
    </location>
</feature>
<gene>
    <name evidence="2" type="ORF">P5G51_012520</name>
</gene>
<keyword evidence="1" id="KW-0472">Membrane</keyword>
<keyword evidence="3" id="KW-1185">Reference proteome</keyword>
<feature type="transmembrane region" description="Helical" evidence="1">
    <location>
        <begin position="140"/>
        <end position="157"/>
    </location>
</feature>
<organism evidence="2 3">
    <name type="scientific">Tigheibacillus jepli</name>
    <dbReference type="NCBI Taxonomy" id="3035914"/>
    <lineage>
        <taxon>Bacteria</taxon>
        <taxon>Bacillati</taxon>
        <taxon>Bacillota</taxon>
        <taxon>Bacilli</taxon>
        <taxon>Bacillales</taxon>
        <taxon>Bacillaceae</taxon>
        <taxon>Tigheibacillus</taxon>
    </lineage>
</organism>